<accession>A0A314XJN7</accession>
<dbReference type="OrthoDB" id="48651at2759"/>
<organism evidence="2 3">
    <name type="scientific">Prunus yedoensis var. nudiflora</name>
    <dbReference type="NCBI Taxonomy" id="2094558"/>
    <lineage>
        <taxon>Eukaryota</taxon>
        <taxon>Viridiplantae</taxon>
        <taxon>Streptophyta</taxon>
        <taxon>Embryophyta</taxon>
        <taxon>Tracheophyta</taxon>
        <taxon>Spermatophyta</taxon>
        <taxon>Magnoliopsida</taxon>
        <taxon>eudicotyledons</taxon>
        <taxon>Gunneridae</taxon>
        <taxon>Pentapetalae</taxon>
        <taxon>rosids</taxon>
        <taxon>fabids</taxon>
        <taxon>Rosales</taxon>
        <taxon>Rosaceae</taxon>
        <taxon>Amygdaloideae</taxon>
        <taxon>Amygdaleae</taxon>
        <taxon>Prunus</taxon>
    </lineage>
</organism>
<feature type="region of interest" description="Disordered" evidence="1">
    <location>
        <begin position="581"/>
        <end position="622"/>
    </location>
</feature>
<dbReference type="Proteomes" id="UP000250321">
    <property type="component" value="Unassembled WGS sequence"/>
</dbReference>
<dbReference type="InterPro" id="IPR010433">
    <property type="entry name" value="EIF-4B_pln"/>
</dbReference>
<feature type="compositionally biased region" description="Basic and acidic residues" evidence="1">
    <location>
        <begin position="464"/>
        <end position="478"/>
    </location>
</feature>
<feature type="region of interest" description="Disordered" evidence="1">
    <location>
        <begin position="464"/>
        <end position="569"/>
    </location>
</feature>
<dbReference type="GO" id="GO:0003743">
    <property type="term" value="F:translation initiation factor activity"/>
    <property type="evidence" value="ECO:0007669"/>
    <property type="project" value="InterPro"/>
</dbReference>
<gene>
    <name evidence="2" type="ORF">Pyn_15279</name>
</gene>
<sequence>MSKKKVSGNTMTLKDFHGGSIPSDLPLPSAPGVVVRPTDRSTYDRPTSWGNPMGRPDHRSRPHTSPATRHFDDKTPFLTHSVHIGRNFDEDERKPLDGVSTPRRTISDDSIRVLPTRAEPKPVFVSSGGLSGAQGWAPAPQSPRGAVSSYSERVSEAAHAGVNSQTLSANGGRGVSGAHPNAWAMRKEMAGVTETVQSAWSGQSAVQKLANASALDKVSSGRWQSKPSIPYQTNIDVVISPETESGLHSKGIGNDTYKRTDVMVEREHHDVALVRHVERGLQVDDGIQGVMKELPDYRSSGPPINSEVQERNATAYSNRVQPAQADGKFGQAELQASASPEPVERPKLKLLPRTKPVDGLEAPVVDHTQEYQRVIESHVEIVNDVYGNMNSPKPGSAGSDSGKQVVERPKLNLKPRSQPLEKLEGNAKRDRISLFGGARPRELVLKERGVDDVVITNIDMVQHSDKVEHQVPKPDRVPVHANPTRHNEKPENHPFDQRTGKKFDRRDNRVDVERVDGQKRNWRNDGKRNNREPERQQQQSERPPSPETWRKPEQPKLSSPGAVGAHHGKAASALELAQAFSRSVSDPKLADRFSGQRGIPGRAKMPFSRLMGPTPRPQINGY</sequence>
<protein>
    <recommendedName>
        <fullName evidence="4">Eukaryotic translation initiation factor-related</fullName>
    </recommendedName>
</protein>
<dbReference type="AlphaFoldDB" id="A0A314XJN7"/>
<dbReference type="GO" id="GO:0003729">
    <property type="term" value="F:mRNA binding"/>
    <property type="evidence" value="ECO:0007669"/>
    <property type="project" value="TreeGrafter"/>
</dbReference>
<dbReference type="EMBL" id="PJQY01002609">
    <property type="protein sequence ID" value="PQP92168.1"/>
    <property type="molecule type" value="Genomic_DNA"/>
</dbReference>
<feature type="region of interest" description="Disordered" evidence="1">
    <location>
        <begin position="1"/>
        <end position="114"/>
    </location>
</feature>
<feature type="compositionally biased region" description="Basic and acidic residues" evidence="1">
    <location>
        <begin position="485"/>
        <end position="535"/>
    </location>
</feature>
<dbReference type="PANTHER" id="PTHR32091:SF4">
    <property type="entry name" value="OS07G0546100 PROTEIN"/>
    <property type="match status" value="1"/>
</dbReference>
<evidence type="ECO:0008006" key="4">
    <source>
        <dbReference type="Google" id="ProtNLM"/>
    </source>
</evidence>
<proteinExistence type="predicted"/>
<feature type="compositionally biased region" description="Basic and acidic residues" evidence="1">
    <location>
        <begin position="86"/>
        <end position="96"/>
    </location>
</feature>
<comment type="caution">
    <text evidence="2">The sequence shown here is derived from an EMBL/GenBank/DDBJ whole genome shotgun (WGS) entry which is preliminary data.</text>
</comment>
<dbReference type="STRING" id="2094558.A0A314XJN7"/>
<evidence type="ECO:0000256" key="1">
    <source>
        <dbReference type="SAM" id="MobiDB-lite"/>
    </source>
</evidence>
<keyword evidence="3" id="KW-1185">Reference proteome</keyword>
<feature type="region of interest" description="Disordered" evidence="1">
    <location>
        <begin position="130"/>
        <end position="179"/>
    </location>
</feature>
<name>A0A314XJN7_PRUYE</name>
<evidence type="ECO:0000313" key="2">
    <source>
        <dbReference type="EMBL" id="PQP92168.1"/>
    </source>
</evidence>
<dbReference type="PANTHER" id="PTHR32091">
    <property type="entry name" value="EUKARYOTIC TRANSLATION INITIATION FACTOR 4B"/>
    <property type="match status" value="1"/>
</dbReference>
<evidence type="ECO:0000313" key="3">
    <source>
        <dbReference type="Proteomes" id="UP000250321"/>
    </source>
</evidence>
<reference evidence="2 3" key="1">
    <citation type="submission" date="2018-02" db="EMBL/GenBank/DDBJ databases">
        <title>Draft genome of wild Prunus yedoensis var. nudiflora.</title>
        <authorList>
            <person name="Baek S."/>
            <person name="Kim J.-H."/>
            <person name="Choi K."/>
            <person name="Kim G.-B."/>
            <person name="Cho A."/>
            <person name="Jang H."/>
            <person name="Shin C.-H."/>
            <person name="Yu H.-J."/>
            <person name="Mun J.-H."/>
        </authorList>
    </citation>
    <scope>NUCLEOTIDE SEQUENCE [LARGE SCALE GENOMIC DNA]</scope>
    <source>
        <strain evidence="3">cv. Jeju island</strain>
        <tissue evidence="2">Leaf</tissue>
    </source>
</reference>